<protein>
    <submittedName>
        <fullName evidence="4">AsmA family protein</fullName>
    </submittedName>
</protein>
<name>A0A3S4GJ16_9HYPH</name>
<dbReference type="PANTHER" id="PTHR30441:SF4">
    <property type="entry name" value="PROTEIN ASMA"/>
    <property type="match status" value="1"/>
</dbReference>
<keyword evidence="5" id="KW-1185">Reference proteome</keyword>
<dbReference type="OrthoDB" id="9816380at2"/>
<organism evidence="4 5">
    <name type="scientific">Devosia equisanguinis</name>
    <dbReference type="NCBI Taxonomy" id="2490941"/>
    <lineage>
        <taxon>Bacteria</taxon>
        <taxon>Pseudomonadati</taxon>
        <taxon>Pseudomonadota</taxon>
        <taxon>Alphaproteobacteria</taxon>
        <taxon>Hyphomicrobiales</taxon>
        <taxon>Devosiaceae</taxon>
        <taxon>Devosia</taxon>
    </lineage>
</organism>
<keyword evidence="2" id="KW-1133">Transmembrane helix</keyword>
<dbReference type="Proteomes" id="UP000268844">
    <property type="component" value="Unassembled WGS sequence"/>
</dbReference>
<dbReference type="EMBL" id="UZWD01000036">
    <property type="protein sequence ID" value="VDS05790.1"/>
    <property type="molecule type" value="Genomic_DNA"/>
</dbReference>
<evidence type="ECO:0000256" key="2">
    <source>
        <dbReference type="SAM" id="Phobius"/>
    </source>
</evidence>
<sequence length="1237" mass="128333">MVKSRAFVLRDSGKCLHSRRFQADNTPTVLNRVYIAVGLLAILVLASAFIAPRFIQWSDYRDRMEELASTVLGEDVTIRGDIEFSLLPQPRLSFTDVVVGVAEAPSATVAGVEAEFALMDFLRDNYHVTSLVLYQPVVELAIDENGLFGSGIDMSGAGAGVALAHARIERGSVRLSDLRSGELYAASGIDGDLRLSSFSGPFQFQGAMDSGGSRYEVRFNSGTLDGDGNTKISAYLRDLGGAFSIGADGMFAAGVAPKFDGTLTYKQAPEQAAGASDIRGSLVLESKVTASTDRVVLSGYTLHPDENRAGMRLTGSASVQLGERRSFDAVVSGGVFSLPPRAATEVPAQLPYEVVRLLAELPAPLIPPMEGTLDIDLAEVGLRGFSLRDLRLDATSDGKSWDIAQAVARLPGDGELRFAGKLSDEDGAPGFRGTVALSAARLDALAQLWRRPREDNPLFNMPGGLEGRVILGSGALGLSSGVMTLDGQSHGFELRLGFGEEKRLDAVLNLDDLDIRHTAALQALAPDITADGSFALSFPEGSFLLTAQTLDLMGLPATDVVAEGQWSPTAIRLSRLGAGDWGGVGFNGAVRVAGTLDAPQVTGSGQLSVADATATGLAKLYELAALPQGWRGGLVRAWPANLRVALEDSETGAGQVLTLNGSLDGSKFDLRTEMTEGLLALARADLRLVASLEADEGGDLVEQLGLGPVELFTGEGSGLASLFLEGNLSTGLDGRVALGQGSDILSYSGHIDIGEAGVLSGEGTLDATLAEAGGLATLLGARGASLPGVDANATLSFEGSQRMTLSDITGVSGRQSFTGQLSMAPVGQVPSFTGSLNMESLDVTALAASIFGAEGMVPGAQVWPEGPLALNPGLRPTRGEIAVRADTLLSGAQTLAGATSFAYSWDQQAIGLDRFETEIGGGTLSLVIGQCCAGALSDRALAGRLSLAGVEMGALLPTAPGLSGRVDAGLQFEGTGASLADAMAAMTGEGNFAIADFAAQGLTPGVYPATAALTDVLNTDAEALQTLIGMSLSQGDFTAQDARGTVAIAGGVVRVANLIVDGEGGRLAGSVNLDLSRLAIDGAFVLTPLGYVDPTGLIENDNARIVARLAGTLMAPLASIDLTEMVAAIQVRANELEVDRLEELRLADEERQRAAAEERNRLIAEQRRLAAEEAARKAAEDAARAPAVEPETPEEAASGGSLLVEPNQPQGPLNLGFQPGVSVNQPVGPPVNQPFQF</sequence>
<keyword evidence="2" id="KW-0812">Transmembrane</keyword>
<gene>
    <name evidence="4" type="ORF">DEVEQU_02934</name>
</gene>
<dbReference type="Pfam" id="PF05170">
    <property type="entry name" value="AsmA"/>
    <property type="match status" value="1"/>
</dbReference>
<dbReference type="PANTHER" id="PTHR30441">
    <property type="entry name" value="DUF748 DOMAIN-CONTAINING PROTEIN"/>
    <property type="match status" value="1"/>
</dbReference>
<evidence type="ECO:0000313" key="5">
    <source>
        <dbReference type="Proteomes" id="UP000268844"/>
    </source>
</evidence>
<feature type="transmembrane region" description="Helical" evidence="2">
    <location>
        <begin position="33"/>
        <end position="55"/>
    </location>
</feature>
<accession>A0A3S4GJ16</accession>
<evidence type="ECO:0000256" key="1">
    <source>
        <dbReference type="SAM" id="MobiDB-lite"/>
    </source>
</evidence>
<feature type="compositionally biased region" description="Basic and acidic residues" evidence="1">
    <location>
        <begin position="1174"/>
        <end position="1183"/>
    </location>
</feature>
<evidence type="ECO:0000259" key="3">
    <source>
        <dbReference type="Pfam" id="PF05170"/>
    </source>
</evidence>
<dbReference type="InterPro" id="IPR007844">
    <property type="entry name" value="AsmA"/>
</dbReference>
<reference evidence="4 5" key="1">
    <citation type="submission" date="2018-12" db="EMBL/GenBank/DDBJ databases">
        <authorList>
            <person name="Criscuolo A."/>
        </authorList>
    </citation>
    <scope>NUCLEOTIDE SEQUENCE [LARGE SCALE GENOMIC DNA]</scope>
    <source>
        <strain evidence="4">ACIP1116281</strain>
    </source>
</reference>
<feature type="region of interest" description="Disordered" evidence="1">
    <location>
        <begin position="1174"/>
        <end position="1237"/>
    </location>
</feature>
<feature type="domain" description="AsmA" evidence="3">
    <location>
        <begin position="35"/>
        <end position="146"/>
    </location>
</feature>
<feature type="compositionally biased region" description="Pro residues" evidence="1">
    <location>
        <begin position="1227"/>
        <end position="1237"/>
    </location>
</feature>
<dbReference type="AlphaFoldDB" id="A0A3S4GJ16"/>
<evidence type="ECO:0000313" key="4">
    <source>
        <dbReference type="EMBL" id="VDS05790.1"/>
    </source>
</evidence>
<proteinExistence type="predicted"/>
<dbReference type="GO" id="GO:0090313">
    <property type="term" value="P:regulation of protein targeting to membrane"/>
    <property type="evidence" value="ECO:0007669"/>
    <property type="project" value="TreeGrafter"/>
</dbReference>
<dbReference type="InterPro" id="IPR052894">
    <property type="entry name" value="AsmA-related"/>
</dbReference>
<dbReference type="GO" id="GO:0005886">
    <property type="term" value="C:plasma membrane"/>
    <property type="evidence" value="ECO:0007669"/>
    <property type="project" value="TreeGrafter"/>
</dbReference>
<keyword evidence="2" id="KW-0472">Membrane</keyword>